<evidence type="ECO:0000256" key="2">
    <source>
        <dbReference type="ARBA" id="ARBA00022670"/>
    </source>
</evidence>
<evidence type="ECO:0000256" key="1">
    <source>
        <dbReference type="ARBA" id="ARBA00007074"/>
    </source>
</evidence>
<dbReference type="Gene3D" id="2.30.30.40">
    <property type="entry name" value="SH3 Domains"/>
    <property type="match status" value="3"/>
</dbReference>
<feature type="domain" description="SH3b" evidence="5">
    <location>
        <begin position="100"/>
        <end position="162"/>
    </location>
</feature>
<dbReference type="Proteomes" id="UP000609849">
    <property type="component" value="Unassembled WGS sequence"/>
</dbReference>
<evidence type="ECO:0000256" key="3">
    <source>
        <dbReference type="ARBA" id="ARBA00022801"/>
    </source>
</evidence>
<dbReference type="PANTHER" id="PTHR47053:SF1">
    <property type="entry name" value="MUREIN DD-ENDOPEPTIDASE MEPH-RELATED"/>
    <property type="match status" value="1"/>
</dbReference>
<keyword evidence="3" id="KW-0378">Hydrolase</keyword>
<dbReference type="InterPro" id="IPR003646">
    <property type="entry name" value="SH3-like_bac-type"/>
</dbReference>
<evidence type="ECO:0000313" key="8">
    <source>
        <dbReference type="Proteomes" id="UP000609849"/>
    </source>
</evidence>
<feature type="domain" description="SH3b" evidence="5">
    <location>
        <begin position="31"/>
        <end position="93"/>
    </location>
</feature>
<keyword evidence="2" id="KW-0645">Protease</keyword>
<dbReference type="SMART" id="SM00287">
    <property type="entry name" value="SH3b"/>
    <property type="match status" value="3"/>
</dbReference>
<dbReference type="Pfam" id="PF08239">
    <property type="entry name" value="SH3_3"/>
    <property type="match status" value="3"/>
</dbReference>
<evidence type="ECO:0000259" key="6">
    <source>
        <dbReference type="PROSITE" id="PS51935"/>
    </source>
</evidence>
<dbReference type="PROSITE" id="PS51781">
    <property type="entry name" value="SH3B"/>
    <property type="match status" value="3"/>
</dbReference>
<feature type="domain" description="SH3b" evidence="5">
    <location>
        <begin position="172"/>
        <end position="234"/>
    </location>
</feature>
<name>A0ABR7JL06_9FIRM</name>
<dbReference type="PROSITE" id="PS51935">
    <property type="entry name" value="NLPC_P60"/>
    <property type="match status" value="1"/>
</dbReference>
<dbReference type="Pfam" id="PF00877">
    <property type="entry name" value="NLPC_P60"/>
    <property type="match status" value="1"/>
</dbReference>
<sequence>MNINKKHIISGVIATSVAIPLCSSISNADEVEYRIITANSVNFRTGPSTSYSSMGKLNKGDKVEYIGISGEWVKIKFNGKTGYAHGDYVGTYSGSNQTSTTKKVVTATSLNFRSGAGTKYSIIGSIKKGTEVSVISESNGWSKINYNGKTGYVSSDYLANKNGSSNTTEAVKYKKIVNTSGLNFRTGPGTSYSKIATLSYGTEVGVISESNGWSKISYNGKVGYVSSSYLANKTSNSNGNDSSSSSKADKVISFAKTLLGKKYSWGAEGPSTFDCSGFTYYVFKQTAGVTLPRVSKDQSKYGTSVSRSNVKKGDLVFFDTNGSNNGAVSHVGIYMGDGKFIHASSSKGEVVISDFNSSYYKGAFVNARRVL</sequence>
<proteinExistence type="inferred from homology"/>
<gene>
    <name evidence="7" type="ORF">H8923_02375</name>
</gene>
<keyword evidence="4" id="KW-0788">Thiol protease</keyword>
<dbReference type="Gene3D" id="3.90.1720.10">
    <property type="entry name" value="endopeptidase domain like (from Nostoc punctiforme)"/>
    <property type="match status" value="1"/>
</dbReference>
<organism evidence="7 8">
    <name type="scientific">Romboutsia faecis</name>
    <dbReference type="NCBI Taxonomy" id="2764597"/>
    <lineage>
        <taxon>Bacteria</taxon>
        <taxon>Bacillati</taxon>
        <taxon>Bacillota</taxon>
        <taxon>Clostridia</taxon>
        <taxon>Peptostreptococcales</taxon>
        <taxon>Peptostreptococcaceae</taxon>
        <taxon>Romboutsia</taxon>
    </lineage>
</organism>
<dbReference type="SUPFAM" id="SSF54001">
    <property type="entry name" value="Cysteine proteinases"/>
    <property type="match status" value="1"/>
</dbReference>
<comment type="similarity">
    <text evidence="1">Belongs to the peptidase C40 family.</text>
</comment>
<dbReference type="RefSeq" id="WP_153925561.1">
    <property type="nucleotide sequence ID" value="NZ_JACRWE010000001.1"/>
</dbReference>
<protein>
    <submittedName>
        <fullName evidence="7">SH3 domain-containing protein</fullName>
    </submittedName>
</protein>
<evidence type="ECO:0000313" key="7">
    <source>
        <dbReference type="EMBL" id="MBC5995597.1"/>
    </source>
</evidence>
<evidence type="ECO:0000259" key="5">
    <source>
        <dbReference type="PROSITE" id="PS51781"/>
    </source>
</evidence>
<dbReference type="EMBL" id="JACRWE010000001">
    <property type="protein sequence ID" value="MBC5995597.1"/>
    <property type="molecule type" value="Genomic_DNA"/>
</dbReference>
<comment type="caution">
    <text evidence="7">The sequence shown here is derived from an EMBL/GenBank/DDBJ whole genome shotgun (WGS) entry which is preliminary data.</text>
</comment>
<accession>A0ABR7JL06</accession>
<keyword evidence="8" id="KW-1185">Reference proteome</keyword>
<reference evidence="7 8" key="1">
    <citation type="submission" date="2020-08" db="EMBL/GenBank/DDBJ databases">
        <authorList>
            <person name="Liu C."/>
            <person name="Sun Q."/>
        </authorList>
    </citation>
    <scope>NUCLEOTIDE SEQUENCE [LARGE SCALE GENOMIC DNA]</scope>
    <source>
        <strain evidence="7 8">NSJ-18</strain>
    </source>
</reference>
<evidence type="ECO:0000256" key="4">
    <source>
        <dbReference type="ARBA" id="ARBA00022807"/>
    </source>
</evidence>
<dbReference type="InterPro" id="IPR038765">
    <property type="entry name" value="Papain-like_cys_pep_sf"/>
</dbReference>
<dbReference type="PANTHER" id="PTHR47053">
    <property type="entry name" value="MUREIN DD-ENDOPEPTIDASE MEPH-RELATED"/>
    <property type="match status" value="1"/>
</dbReference>
<feature type="domain" description="NlpC/P60" evidence="6">
    <location>
        <begin position="245"/>
        <end position="371"/>
    </location>
</feature>
<dbReference type="InterPro" id="IPR000064">
    <property type="entry name" value="NLP_P60_dom"/>
</dbReference>
<dbReference type="InterPro" id="IPR051202">
    <property type="entry name" value="Peptidase_C40"/>
</dbReference>